<comment type="caution">
    <text evidence="5">The sequence shown here is derived from an EMBL/GenBank/DDBJ whole genome shotgun (WGS) entry which is preliminary data.</text>
</comment>
<name>A0A2U2B700_9BACT</name>
<keyword evidence="2 3" id="KW-0378">Hydrolase</keyword>
<feature type="domain" description="HotDog ACOT-type" evidence="4">
    <location>
        <begin position="9"/>
        <end position="121"/>
    </location>
</feature>
<dbReference type="PANTHER" id="PTHR11049">
    <property type="entry name" value="ACYL COENZYME A THIOESTER HYDROLASE"/>
    <property type="match status" value="1"/>
</dbReference>
<reference evidence="5 6" key="1">
    <citation type="submission" date="2018-05" db="EMBL/GenBank/DDBJ databases">
        <title>Marinilabilia rubrum sp. nov., isolated from saltern sediment.</title>
        <authorList>
            <person name="Zhang R."/>
        </authorList>
    </citation>
    <scope>NUCLEOTIDE SEQUENCE [LARGE SCALE GENOMIC DNA]</scope>
    <source>
        <strain evidence="5 6">WTE16</strain>
    </source>
</reference>
<sequence>MDHQNKIFRGAETRQCKMVFPGTLNANETLFGGEMMKWMDEAAFICSTRATRQKMFTAKVENVEFLCPVKENSIVEIVARVKNAGPVKLEIVVEAWMESLYDSGRKLACRADFIMTALNEKNKVTRLAVPDFVESSVSG</sequence>
<proteinExistence type="inferred from homology"/>
<dbReference type="GO" id="GO:0005829">
    <property type="term" value="C:cytosol"/>
    <property type="evidence" value="ECO:0007669"/>
    <property type="project" value="TreeGrafter"/>
</dbReference>
<dbReference type="Pfam" id="PF03061">
    <property type="entry name" value="4HBT"/>
    <property type="match status" value="1"/>
</dbReference>
<evidence type="ECO:0000313" key="5">
    <source>
        <dbReference type="EMBL" id="PWD98837.1"/>
    </source>
</evidence>
<comment type="similarity">
    <text evidence="1">Belongs to the acyl coenzyme A hydrolase family.</text>
</comment>
<dbReference type="RefSeq" id="WP_109265098.1">
    <property type="nucleotide sequence ID" value="NZ_QEWP01000011.1"/>
</dbReference>
<evidence type="ECO:0000259" key="4">
    <source>
        <dbReference type="PROSITE" id="PS51770"/>
    </source>
</evidence>
<dbReference type="InterPro" id="IPR033120">
    <property type="entry name" value="HOTDOG_ACOT"/>
</dbReference>
<dbReference type="GO" id="GO:0009062">
    <property type="term" value="P:fatty acid catabolic process"/>
    <property type="evidence" value="ECO:0007669"/>
    <property type="project" value="TreeGrafter"/>
</dbReference>
<dbReference type="InterPro" id="IPR006683">
    <property type="entry name" value="Thioestr_dom"/>
</dbReference>
<accession>A0A2U2B700</accession>
<dbReference type="AlphaFoldDB" id="A0A2U2B700"/>
<evidence type="ECO:0000256" key="2">
    <source>
        <dbReference type="ARBA" id="ARBA00022801"/>
    </source>
</evidence>
<protein>
    <submittedName>
        <fullName evidence="5">Acyl-CoA thioesterase</fullName>
    </submittedName>
</protein>
<evidence type="ECO:0000256" key="3">
    <source>
        <dbReference type="PROSITE-ProRule" id="PRU01106"/>
    </source>
</evidence>
<evidence type="ECO:0000313" key="6">
    <source>
        <dbReference type="Proteomes" id="UP000244956"/>
    </source>
</evidence>
<dbReference type="GO" id="GO:0006637">
    <property type="term" value="P:acyl-CoA metabolic process"/>
    <property type="evidence" value="ECO:0007669"/>
    <property type="project" value="TreeGrafter"/>
</dbReference>
<dbReference type="InterPro" id="IPR029069">
    <property type="entry name" value="HotDog_dom_sf"/>
</dbReference>
<dbReference type="PROSITE" id="PS51770">
    <property type="entry name" value="HOTDOG_ACOT"/>
    <property type="match status" value="1"/>
</dbReference>
<dbReference type="PANTHER" id="PTHR11049:SF24">
    <property type="entry name" value="CYTOSOLIC ACYL COENZYME A THIOESTER HYDROLASE"/>
    <property type="match status" value="1"/>
</dbReference>
<dbReference type="EMBL" id="QEWP01000011">
    <property type="protein sequence ID" value="PWD98837.1"/>
    <property type="molecule type" value="Genomic_DNA"/>
</dbReference>
<dbReference type="OrthoDB" id="9791628at2"/>
<dbReference type="Proteomes" id="UP000244956">
    <property type="component" value="Unassembled WGS sequence"/>
</dbReference>
<dbReference type="GO" id="GO:0052816">
    <property type="term" value="F:long-chain fatty acyl-CoA hydrolase activity"/>
    <property type="evidence" value="ECO:0007669"/>
    <property type="project" value="TreeGrafter"/>
</dbReference>
<evidence type="ECO:0000256" key="1">
    <source>
        <dbReference type="ARBA" id="ARBA00010458"/>
    </source>
</evidence>
<gene>
    <name evidence="5" type="ORF">DDZ16_13960</name>
</gene>
<dbReference type="CDD" id="cd03442">
    <property type="entry name" value="BFIT_BACH"/>
    <property type="match status" value="1"/>
</dbReference>
<keyword evidence="6" id="KW-1185">Reference proteome</keyword>
<organism evidence="5 6">
    <name type="scientific">Marinilabilia rubra</name>
    <dbReference type="NCBI Taxonomy" id="2162893"/>
    <lineage>
        <taxon>Bacteria</taxon>
        <taxon>Pseudomonadati</taxon>
        <taxon>Bacteroidota</taxon>
        <taxon>Bacteroidia</taxon>
        <taxon>Marinilabiliales</taxon>
        <taxon>Marinilabiliaceae</taxon>
        <taxon>Marinilabilia</taxon>
    </lineage>
</organism>
<dbReference type="InterPro" id="IPR040170">
    <property type="entry name" value="Cytosol_ACT"/>
</dbReference>
<dbReference type="SUPFAM" id="SSF54637">
    <property type="entry name" value="Thioesterase/thiol ester dehydrase-isomerase"/>
    <property type="match status" value="1"/>
</dbReference>
<dbReference type="Gene3D" id="3.10.129.10">
    <property type="entry name" value="Hotdog Thioesterase"/>
    <property type="match status" value="1"/>
</dbReference>